<dbReference type="InterPro" id="IPR040809">
    <property type="entry name" value="LPD28"/>
</dbReference>
<proteinExistence type="predicted"/>
<reference evidence="2 3" key="1">
    <citation type="journal article" date="2019" name="Nat. Med.">
        <title>A library of human gut bacterial isolates paired with longitudinal multiomics data enables mechanistic microbiome research.</title>
        <authorList>
            <person name="Poyet M."/>
            <person name="Groussin M."/>
            <person name="Gibbons S.M."/>
            <person name="Avila-Pacheco J."/>
            <person name="Jiang X."/>
            <person name="Kearney S.M."/>
            <person name="Perrotta A.R."/>
            <person name="Berdy B."/>
            <person name="Zhao S."/>
            <person name="Lieberman T.D."/>
            <person name="Swanson P.K."/>
            <person name="Smith M."/>
            <person name="Roesemann S."/>
            <person name="Alexander J.E."/>
            <person name="Rich S.A."/>
            <person name="Livny J."/>
            <person name="Vlamakis H."/>
            <person name="Clish C."/>
            <person name="Bullock K."/>
            <person name="Deik A."/>
            <person name="Scott J."/>
            <person name="Pierce K.A."/>
            <person name="Xavier R.J."/>
            <person name="Alm E.J."/>
        </authorList>
    </citation>
    <scope>NUCLEOTIDE SEQUENCE [LARGE SCALE GENOMIC DNA]</scope>
    <source>
        <strain evidence="2 3">BIOML-A2</strain>
    </source>
</reference>
<dbReference type="AlphaFoldDB" id="A0A174NMT6"/>
<sequence>MSIINASTTKMEEIEIVGIPALYTPYKVSRQTVHLGMYCYELQAGPEDWGQPRRLMDEAGEGFFGTVLTPVPVEGADGEGLAIGPEDFKAELGIGYYTPAEFEDKYLSPGYDPLRLEQIYGKED</sequence>
<protein>
    <recommendedName>
        <fullName evidence="1">Large polyvalent protein associated domain-containing protein</fullName>
    </recommendedName>
</protein>
<dbReference type="EMBL" id="WKPR01000012">
    <property type="protein sequence ID" value="MSB20438.1"/>
    <property type="molecule type" value="Genomic_DNA"/>
</dbReference>
<feature type="domain" description="Large polyvalent protein associated" evidence="1">
    <location>
        <begin position="8"/>
        <end position="103"/>
    </location>
</feature>
<accession>A0A174NMT6</accession>
<gene>
    <name evidence="2" type="ORF">GKE97_13035</name>
</gene>
<evidence type="ECO:0000259" key="1">
    <source>
        <dbReference type="Pfam" id="PF18843"/>
    </source>
</evidence>
<name>A0A174NMT6_FLAPL</name>
<evidence type="ECO:0000313" key="2">
    <source>
        <dbReference type="EMBL" id="MSB20438.1"/>
    </source>
</evidence>
<organism evidence="2 3">
    <name type="scientific">Flavonifractor plautii</name>
    <name type="common">Fusobacterium plautii</name>
    <dbReference type="NCBI Taxonomy" id="292800"/>
    <lineage>
        <taxon>Bacteria</taxon>
        <taxon>Bacillati</taxon>
        <taxon>Bacillota</taxon>
        <taxon>Clostridia</taxon>
        <taxon>Eubacteriales</taxon>
        <taxon>Oscillospiraceae</taxon>
        <taxon>Flavonifractor</taxon>
    </lineage>
</organism>
<comment type="caution">
    <text evidence="2">The sequence shown here is derived from an EMBL/GenBank/DDBJ whole genome shotgun (WGS) entry which is preliminary data.</text>
</comment>
<dbReference type="Proteomes" id="UP000434475">
    <property type="component" value="Unassembled WGS sequence"/>
</dbReference>
<dbReference type="RefSeq" id="WP_055270283.1">
    <property type="nucleotide sequence ID" value="NZ_JADMVA010000015.1"/>
</dbReference>
<evidence type="ECO:0000313" key="3">
    <source>
        <dbReference type="Proteomes" id="UP000434475"/>
    </source>
</evidence>
<dbReference type="Pfam" id="PF18843">
    <property type="entry name" value="LPD28"/>
    <property type="match status" value="1"/>
</dbReference>